<dbReference type="InterPro" id="IPR036890">
    <property type="entry name" value="HATPase_C_sf"/>
</dbReference>
<evidence type="ECO:0000313" key="3">
    <source>
        <dbReference type="EMBL" id="CAB4965953.1"/>
    </source>
</evidence>
<feature type="region of interest" description="Disordered" evidence="1">
    <location>
        <begin position="711"/>
        <end position="732"/>
    </location>
</feature>
<feature type="transmembrane region" description="Helical" evidence="2">
    <location>
        <begin position="98"/>
        <end position="122"/>
    </location>
</feature>
<protein>
    <submittedName>
        <fullName evidence="3">Unannotated protein</fullName>
    </submittedName>
</protein>
<keyword evidence="2" id="KW-1133">Transmembrane helix</keyword>
<feature type="transmembrane region" description="Helical" evidence="2">
    <location>
        <begin position="128"/>
        <end position="152"/>
    </location>
</feature>
<accession>A0A6J7LGS0</accession>
<dbReference type="SUPFAM" id="SSF55874">
    <property type="entry name" value="ATPase domain of HSP90 chaperone/DNA topoisomerase II/histidine kinase"/>
    <property type="match status" value="1"/>
</dbReference>
<dbReference type="EMBL" id="CAFBNE010000117">
    <property type="protein sequence ID" value="CAB4965953.1"/>
    <property type="molecule type" value="Genomic_DNA"/>
</dbReference>
<sequence length="732" mass="78384">MRPLTSTGLVTVQVNPQSSEKGMCRDSPKPARPSIRVSICAVLVAAAVQAVILLVNAGDGSALDLARLVTAGLAAAVTAMVVLRLLSFAVELPTSRLLALLQYSVGLVPALWVMLIVAYPAAPTPGSAMGVALTIIAVVCVVTGIVVVAANARSRWQEASRARLILVKTLADTSRLNILLEAAERERFASYREVIRNQVSRPLIELHERATASGEQSLADDIDGFQAAVMRPLAHLLHPVSVRVGLIPAVAALGRSFSLSASAMITSLDAQGTLLDKNVRLQVFRWVRNLSPRGTTVSLVLTIDEDHLRIVASGVQQSRDLDPIQQVAGLAVRKADSEGTLQLLAPMIGAEVHIEGSAAGPPEALPRMHGNRWLLLTRPPIMDVYLVVLAGLVTMPFTLAILRNAQTPELVLTAFLSVVVPVMLAIPLTRIKVATGTRVGAMTALAMWLGLGIAAGLANALAVSLIAPDALTPVLTTTRLIGGVVRYSLIGLLILIARGYTAQALTDAISLRVRLSAAEADRASVLASADETDRFLSETLHRTVQGRLSAISLLLRLGRRSEAMHEFGVLCSQTLPILEERLLSDASRNRIEVSPWPRDDLGLVVDDRIDWQQLEERAPWIVPKFHLVIEECMINARRHGRCSEMTIDVVEGPHGLTLHCEDNGCGVDAQAPKGLGSRLFDEICADHLGGWSLQRRADRTIFVLSVQLEAPSGKDGTSEVSPSGFASRPLAP</sequence>
<feature type="transmembrane region" description="Helical" evidence="2">
    <location>
        <begin position="67"/>
        <end position="86"/>
    </location>
</feature>
<evidence type="ECO:0000256" key="1">
    <source>
        <dbReference type="SAM" id="MobiDB-lite"/>
    </source>
</evidence>
<evidence type="ECO:0000256" key="2">
    <source>
        <dbReference type="SAM" id="Phobius"/>
    </source>
</evidence>
<organism evidence="3">
    <name type="scientific">freshwater metagenome</name>
    <dbReference type="NCBI Taxonomy" id="449393"/>
    <lineage>
        <taxon>unclassified sequences</taxon>
        <taxon>metagenomes</taxon>
        <taxon>ecological metagenomes</taxon>
    </lineage>
</organism>
<feature type="transmembrane region" description="Helical" evidence="2">
    <location>
        <begin position="410"/>
        <end position="429"/>
    </location>
</feature>
<feature type="transmembrane region" description="Helical" evidence="2">
    <location>
        <begin position="487"/>
        <end position="506"/>
    </location>
</feature>
<dbReference type="Gene3D" id="3.30.565.10">
    <property type="entry name" value="Histidine kinase-like ATPase, C-terminal domain"/>
    <property type="match status" value="1"/>
</dbReference>
<keyword evidence="2" id="KW-0812">Transmembrane</keyword>
<gene>
    <name evidence="3" type="ORF">UFOPK3772_02734</name>
</gene>
<name>A0A6J7LGS0_9ZZZZ</name>
<feature type="transmembrane region" description="Helical" evidence="2">
    <location>
        <begin position="35"/>
        <end position="55"/>
    </location>
</feature>
<feature type="transmembrane region" description="Helical" evidence="2">
    <location>
        <begin position="441"/>
        <end position="467"/>
    </location>
</feature>
<reference evidence="3" key="1">
    <citation type="submission" date="2020-05" db="EMBL/GenBank/DDBJ databases">
        <authorList>
            <person name="Chiriac C."/>
            <person name="Salcher M."/>
            <person name="Ghai R."/>
            <person name="Kavagutti S V."/>
        </authorList>
    </citation>
    <scope>NUCLEOTIDE SEQUENCE</scope>
</reference>
<proteinExistence type="predicted"/>
<keyword evidence="2" id="KW-0472">Membrane</keyword>
<feature type="transmembrane region" description="Helical" evidence="2">
    <location>
        <begin position="384"/>
        <end position="404"/>
    </location>
</feature>
<dbReference type="AlphaFoldDB" id="A0A6J7LGS0"/>